<sequence>MGLLETLNPKLREFFEKKKDITIIGVMWAFYWRWLMLMLAIFLTVGILAAVIGLAVAAIA</sequence>
<keyword evidence="1" id="KW-0472">Membrane</keyword>
<evidence type="ECO:0000313" key="2">
    <source>
        <dbReference type="EMBL" id="OGF26949.1"/>
    </source>
</evidence>
<dbReference type="EMBL" id="MFGB01000011">
    <property type="protein sequence ID" value="OGF26949.1"/>
    <property type="molecule type" value="Genomic_DNA"/>
</dbReference>
<evidence type="ECO:0008006" key="4">
    <source>
        <dbReference type="Google" id="ProtNLM"/>
    </source>
</evidence>
<feature type="transmembrane region" description="Helical" evidence="1">
    <location>
        <begin position="34"/>
        <end position="59"/>
    </location>
</feature>
<gene>
    <name evidence="2" type="ORF">A2227_06050</name>
</gene>
<accession>A0A1F5SJW4</accession>
<keyword evidence="1" id="KW-0812">Transmembrane</keyword>
<reference evidence="2 3" key="1">
    <citation type="journal article" date="2016" name="Nat. Commun.">
        <title>Thousands of microbial genomes shed light on interconnected biogeochemical processes in an aquifer system.</title>
        <authorList>
            <person name="Anantharaman K."/>
            <person name="Brown C.T."/>
            <person name="Hug L.A."/>
            <person name="Sharon I."/>
            <person name="Castelle C.J."/>
            <person name="Probst A.J."/>
            <person name="Thomas B.C."/>
            <person name="Singh A."/>
            <person name="Wilkins M.J."/>
            <person name="Karaoz U."/>
            <person name="Brodie E.L."/>
            <person name="Williams K.H."/>
            <person name="Hubbard S.S."/>
            <person name="Banfield J.F."/>
        </authorList>
    </citation>
    <scope>NUCLEOTIDE SEQUENCE [LARGE SCALE GENOMIC DNA]</scope>
</reference>
<proteinExistence type="predicted"/>
<dbReference type="STRING" id="1797994.A2227_06050"/>
<name>A0A1F5SJW4_9BACT</name>
<dbReference type="AlphaFoldDB" id="A0A1F5SJW4"/>
<organism evidence="2 3">
    <name type="scientific">Candidatus Falkowbacteria bacterium RIFOXYA2_FULL_47_19</name>
    <dbReference type="NCBI Taxonomy" id="1797994"/>
    <lineage>
        <taxon>Bacteria</taxon>
        <taxon>Candidatus Falkowiibacteriota</taxon>
    </lineage>
</organism>
<dbReference type="Proteomes" id="UP000178367">
    <property type="component" value="Unassembled WGS sequence"/>
</dbReference>
<protein>
    <recommendedName>
        <fullName evidence="4">DUF3566 domain-containing protein</fullName>
    </recommendedName>
</protein>
<comment type="caution">
    <text evidence="2">The sequence shown here is derived from an EMBL/GenBank/DDBJ whole genome shotgun (WGS) entry which is preliminary data.</text>
</comment>
<evidence type="ECO:0000313" key="3">
    <source>
        <dbReference type="Proteomes" id="UP000178367"/>
    </source>
</evidence>
<evidence type="ECO:0000256" key="1">
    <source>
        <dbReference type="SAM" id="Phobius"/>
    </source>
</evidence>
<keyword evidence="1" id="KW-1133">Transmembrane helix</keyword>